<gene>
    <name evidence="15" type="ORF">SAMN04488057_102207</name>
</gene>
<keyword evidence="4 14" id="KW-0812">Transmembrane</keyword>
<dbReference type="OrthoDB" id="1447144at2"/>
<dbReference type="PANTHER" id="PTHR35457">
    <property type="entry name" value="HEME A SYNTHASE"/>
    <property type="match status" value="1"/>
</dbReference>
<evidence type="ECO:0000313" key="16">
    <source>
        <dbReference type="Proteomes" id="UP000184513"/>
    </source>
</evidence>
<dbReference type="InterPro" id="IPR045854">
    <property type="entry name" value="NO2/SO3_Rdtase_4Fe4S_sf"/>
</dbReference>
<keyword evidence="9" id="KW-0411">Iron-sulfur</keyword>
<evidence type="ECO:0000256" key="6">
    <source>
        <dbReference type="ARBA" id="ARBA00022989"/>
    </source>
</evidence>
<feature type="transmembrane region" description="Helical" evidence="14">
    <location>
        <begin position="176"/>
        <end position="197"/>
    </location>
</feature>
<keyword evidence="2" id="KW-1003">Cell membrane</keyword>
<feature type="transmembrane region" description="Helical" evidence="14">
    <location>
        <begin position="117"/>
        <end position="138"/>
    </location>
</feature>
<evidence type="ECO:0000256" key="2">
    <source>
        <dbReference type="ARBA" id="ARBA00022475"/>
    </source>
</evidence>
<feature type="transmembrane region" description="Helical" evidence="14">
    <location>
        <begin position="303"/>
        <end position="325"/>
    </location>
</feature>
<keyword evidence="5" id="KW-0479">Metal-binding</keyword>
<evidence type="ECO:0000256" key="3">
    <source>
        <dbReference type="ARBA" id="ARBA00022485"/>
    </source>
</evidence>
<dbReference type="InterPro" id="IPR003780">
    <property type="entry name" value="COX15/CtaA_fam"/>
</dbReference>
<dbReference type="STRING" id="388280.SAMN04488057_102207"/>
<evidence type="ECO:0000256" key="7">
    <source>
        <dbReference type="ARBA" id="ARBA00023002"/>
    </source>
</evidence>
<feature type="transmembrane region" description="Helical" evidence="14">
    <location>
        <begin position="150"/>
        <end position="170"/>
    </location>
</feature>
<keyword evidence="12" id="KW-1015">Disulfide bond</keyword>
<keyword evidence="10" id="KW-0350">Heme biosynthesis</keyword>
<dbReference type="GO" id="GO:0016491">
    <property type="term" value="F:oxidoreductase activity"/>
    <property type="evidence" value="ECO:0007669"/>
    <property type="project" value="UniProtKB-KW"/>
</dbReference>
<comment type="pathway">
    <text evidence="13">Porphyrin-containing compound metabolism.</text>
</comment>
<keyword evidence="8" id="KW-0408">Iron</keyword>
<evidence type="ECO:0000313" key="15">
    <source>
        <dbReference type="EMBL" id="SHM57888.1"/>
    </source>
</evidence>
<reference evidence="15 16" key="1">
    <citation type="submission" date="2016-11" db="EMBL/GenBank/DDBJ databases">
        <authorList>
            <person name="Jaros S."/>
            <person name="Januszkiewicz K."/>
            <person name="Wedrychowicz H."/>
        </authorList>
    </citation>
    <scope>NUCLEOTIDE SEQUENCE [LARGE SCALE GENOMIC DNA]</scope>
    <source>
        <strain evidence="15 16">CGMCC 1.6102</strain>
    </source>
</reference>
<name>A0A1M7JY22_9BACT</name>
<dbReference type="EMBL" id="FRCY01000002">
    <property type="protein sequence ID" value="SHM57888.1"/>
    <property type="molecule type" value="Genomic_DNA"/>
</dbReference>
<dbReference type="GO" id="GO:0016020">
    <property type="term" value="C:membrane"/>
    <property type="evidence" value="ECO:0007669"/>
    <property type="project" value="UniProtKB-SubCell"/>
</dbReference>
<evidence type="ECO:0000256" key="10">
    <source>
        <dbReference type="ARBA" id="ARBA00023133"/>
    </source>
</evidence>
<dbReference type="RefSeq" id="WP_073092213.1">
    <property type="nucleotide sequence ID" value="NZ_FRCY01000002.1"/>
</dbReference>
<keyword evidence="6 14" id="KW-1133">Transmembrane helix</keyword>
<protein>
    <submittedName>
        <fullName evidence="15">Cytochrome c oxidase assembly protein subunit 15</fullName>
    </submittedName>
</protein>
<comment type="subcellular location">
    <subcellularLocation>
        <location evidence="1">Membrane</location>
        <topology evidence="1">Multi-pass membrane protein</topology>
    </subcellularLocation>
</comment>
<feature type="transmembrane region" description="Helical" evidence="14">
    <location>
        <begin position="258"/>
        <end position="282"/>
    </location>
</feature>
<sequence>MNQKSRKLIFSFRRVSLITTVAVFFLILVGGIVRSTGAGMGCPDWPKCFGSWVPPTSVDQLPKNYAEIYVAQRVEKNERFASLLDNLGFSVLAAQIEQDESILDHEPFNATKTWIEYVNRLLGAVIGLLIILTFVYSLRLWKIDPYSTLLAFLALVVVVFQGWLGSIVVSTNLLQWMISVHMIVALLLVCLLLYIYFRSGTLIEASGQGSIPRVRRQVRYRWLLGVGILLMLAQVILGTQVREHIDLIASRFDYSDRYAWIAELGTVFYVHRSFSLVLLALHGYLVFRAYQERDRLPDVFRQLALLLGLLLIVILTGILMAYFGIPAFIQPLHLLLGSLIVGIQYYVWLKLGCSQVRTNKNFALV</sequence>
<evidence type="ECO:0000256" key="12">
    <source>
        <dbReference type="ARBA" id="ARBA00023157"/>
    </source>
</evidence>
<accession>A0A1M7JY22</accession>
<keyword evidence="16" id="KW-1185">Reference proteome</keyword>
<evidence type="ECO:0000256" key="9">
    <source>
        <dbReference type="ARBA" id="ARBA00023014"/>
    </source>
</evidence>
<evidence type="ECO:0000256" key="11">
    <source>
        <dbReference type="ARBA" id="ARBA00023136"/>
    </source>
</evidence>
<evidence type="ECO:0000256" key="8">
    <source>
        <dbReference type="ARBA" id="ARBA00023004"/>
    </source>
</evidence>
<evidence type="ECO:0000256" key="14">
    <source>
        <dbReference type="SAM" id="Phobius"/>
    </source>
</evidence>
<keyword evidence="3" id="KW-0004">4Fe-4S</keyword>
<feature type="transmembrane region" description="Helical" evidence="14">
    <location>
        <begin position="12"/>
        <end position="33"/>
    </location>
</feature>
<dbReference type="InterPro" id="IPR050450">
    <property type="entry name" value="COX15/CtaA_HemeA_synthase"/>
</dbReference>
<evidence type="ECO:0000256" key="5">
    <source>
        <dbReference type="ARBA" id="ARBA00022723"/>
    </source>
</evidence>
<evidence type="ECO:0000256" key="13">
    <source>
        <dbReference type="ARBA" id="ARBA00023444"/>
    </source>
</evidence>
<evidence type="ECO:0000256" key="1">
    <source>
        <dbReference type="ARBA" id="ARBA00004141"/>
    </source>
</evidence>
<dbReference type="Pfam" id="PF02628">
    <property type="entry name" value="COX15-CtaA"/>
    <property type="match status" value="2"/>
</dbReference>
<feature type="transmembrane region" description="Helical" evidence="14">
    <location>
        <begin position="331"/>
        <end position="349"/>
    </location>
</feature>
<dbReference type="AlphaFoldDB" id="A0A1M7JY22"/>
<keyword evidence="11 14" id="KW-0472">Membrane</keyword>
<dbReference type="PANTHER" id="PTHR35457:SF1">
    <property type="entry name" value="HEME A SYNTHASE"/>
    <property type="match status" value="1"/>
</dbReference>
<feature type="transmembrane region" description="Helical" evidence="14">
    <location>
        <begin position="218"/>
        <end position="238"/>
    </location>
</feature>
<dbReference type="GO" id="GO:0051539">
    <property type="term" value="F:4 iron, 4 sulfur cluster binding"/>
    <property type="evidence" value="ECO:0007669"/>
    <property type="project" value="UniProtKB-KW"/>
</dbReference>
<proteinExistence type="predicted"/>
<dbReference type="Proteomes" id="UP000184513">
    <property type="component" value="Unassembled WGS sequence"/>
</dbReference>
<keyword evidence="7" id="KW-0560">Oxidoreductase</keyword>
<organism evidence="15 16">
    <name type="scientific">Cyclobacterium lianum</name>
    <dbReference type="NCBI Taxonomy" id="388280"/>
    <lineage>
        <taxon>Bacteria</taxon>
        <taxon>Pseudomonadati</taxon>
        <taxon>Bacteroidota</taxon>
        <taxon>Cytophagia</taxon>
        <taxon>Cytophagales</taxon>
        <taxon>Cyclobacteriaceae</taxon>
        <taxon>Cyclobacterium</taxon>
    </lineage>
</organism>
<dbReference type="SUPFAM" id="SSF56014">
    <property type="entry name" value="Nitrite and sulphite reductase 4Fe-4S domain-like"/>
    <property type="match status" value="1"/>
</dbReference>
<evidence type="ECO:0000256" key="4">
    <source>
        <dbReference type="ARBA" id="ARBA00022692"/>
    </source>
</evidence>
<dbReference type="GO" id="GO:0006784">
    <property type="term" value="P:heme A biosynthetic process"/>
    <property type="evidence" value="ECO:0007669"/>
    <property type="project" value="InterPro"/>
</dbReference>
<dbReference type="GO" id="GO:0046872">
    <property type="term" value="F:metal ion binding"/>
    <property type="evidence" value="ECO:0007669"/>
    <property type="project" value="UniProtKB-KW"/>
</dbReference>